<keyword evidence="4 10" id="KW-1133">Transmembrane helix</keyword>
<dbReference type="HAMAP" id="MF_00454">
    <property type="entry name" value="FluC"/>
    <property type="match status" value="1"/>
</dbReference>
<evidence type="ECO:0000313" key="12">
    <source>
        <dbReference type="Proteomes" id="UP000284416"/>
    </source>
</evidence>
<dbReference type="PANTHER" id="PTHR28259">
    <property type="entry name" value="FLUORIDE EXPORT PROTEIN 1-RELATED"/>
    <property type="match status" value="1"/>
</dbReference>
<evidence type="ECO:0000256" key="7">
    <source>
        <dbReference type="ARBA" id="ARBA00035120"/>
    </source>
</evidence>
<keyword evidence="10" id="KW-0406">Ion transport</keyword>
<evidence type="ECO:0000256" key="1">
    <source>
        <dbReference type="ARBA" id="ARBA00004651"/>
    </source>
</evidence>
<reference evidence="11 12" key="1">
    <citation type="journal article" date="2017" name="Int. J. Syst. Evol. Microbiol.">
        <title>Bacillus notoginsengisoli sp. nov., a novel bacterium isolated from the rhizosphere of Panax notoginseng.</title>
        <authorList>
            <person name="Zhang M.Y."/>
            <person name="Cheng J."/>
            <person name="Cai Y."/>
            <person name="Zhang T.Y."/>
            <person name="Wu Y.Y."/>
            <person name="Manikprabhu D."/>
            <person name="Li W.J."/>
            <person name="Zhang Y.X."/>
        </authorList>
    </citation>
    <scope>NUCLEOTIDE SEQUENCE [LARGE SCALE GENOMIC DNA]</scope>
    <source>
        <strain evidence="11 12">JCM 30743</strain>
    </source>
</reference>
<accession>A0A417YXW4</accession>
<comment type="function">
    <text evidence="9 10">Fluoride-specific ion channel. Important for reducing fluoride concentration in the cell, thus reducing its toxicity.</text>
</comment>
<dbReference type="OrthoDB" id="9799631at2"/>
<keyword evidence="10" id="KW-0813">Transport</keyword>
<evidence type="ECO:0000256" key="5">
    <source>
        <dbReference type="ARBA" id="ARBA00023136"/>
    </source>
</evidence>
<keyword evidence="10" id="KW-0479">Metal-binding</keyword>
<evidence type="ECO:0000256" key="10">
    <source>
        <dbReference type="HAMAP-Rule" id="MF_00454"/>
    </source>
</evidence>
<evidence type="ECO:0000256" key="8">
    <source>
        <dbReference type="ARBA" id="ARBA00035585"/>
    </source>
</evidence>
<dbReference type="RefSeq" id="WP_118919881.1">
    <property type="nucleotide sequence ID" value="NZ_QWEG01000003.1"/>
</dbReference>
<sequence>MGYFYVGIGGAAGSLLRYLLSFLQTPDSLLPYGTLIVNLSGSFFLGYLTSRYKDKIKIPEYLYTAFTTGLIGSYTTFSTFCLEVIKLIESGHAVLSFLYLLISVAGGIVLAWYGLFVGRTGWKRREGVQG</sequence>
<dbReference type="PANTHER" id="PTHR28259:SF1">
    <property type="entry name" value="FLUORIDE EXPORT PROTEIN 1-RELATED"/>
    <property type="match status" value="1"/>
</dbReference>
<feature type="binding site" evidence="10">
    <location>
        <position position="72"/>
    </location>
    <ligand>
        <name>Na(+)</name>
        <dbReference type="ChEBI" id="CHEBI:29101"/>
        <note>structural</note>
    </ligand>
</feature>
<gene>
    <name evidence="10 11" type="primary">crcB</name>
    <name evidence="10" type="synonym">fluC</name>
    <name evidence="11" type="ORF">D1B31_06250</name>
</gene>
<dbReference type="Proteomes" id="UP000284416">
    <property type="component" value="Unassembled WGS sequence"/>
</dbReference>
<evidence type="ECO:0000256" key="4">
    <source>
        <dbReference type="ARBA" id="ARBA00022989"/>
    </source>
</evidence>
<feature type="transmembrane region" description="Helical" evidence="10">
    <location>
        <begin position="97"/>
        <end position="116"/>
    </location>
</feature>
<keyword evidence="6 10" id="KW-0407">Ion channel</keyword>
<evidence type="ECO:0000256" key="9">
    <source>
        <dbReference type="ARBA" id="ARBA00049940"/>
    </source>
</evidence>
<dbReference type="Pfam" id="PF02537">
    <property type="entry name" value="CRCB"/>
    <property type="match status" value="1"/>
</dbReference>
<keyword evidence="10" id="KW-0915">Sodium</keyword>
<comment type="catalytic activity">
    <reaction evidence="8">
        <text>fluoride(in) = fluoride(out)</text>
        <dbReference type="Rhea" id="RHEA:76159"/>
        <dbReference type="ChEBI" id="CHEBI:17051"/>
    </reaction>
    <physiologicalReaction direction="left-to-right" evidence="8">
        <dbReference type="Rhea" id="RHEA:76160"/>
    </physiologicalReaction>
</comment>
<keyword evidence="2 10" id="KW-1003">Cell membrane</keyword>
<dbReference type="GO" id="GO:0140114">
    <property type="term" value="P:cellular detoxification of fluoride"/>
    <property type="evidence" value="ECO:0007669"/>
    <property type="project" value="UniProtKB-UniRule"/>
</dbReference>
<name>A0A417YXW4_9BACI</name>
<dbReference type="NCBIfam" id="TIGR00494">
    <property type="entry name" value="crcB"/>
    <property type="match status" value="1"/>
</dbReference>
<dbReference type="AlphaFoldDB" id="A0A417YXW4"/>
<evidence type="ECO:0000256" key="3">
    <source>
        <dbReference type="ARBA" id="ARBA00022692"/>
    </source>
</evidence>
<dbReference type="InterPro" id="IPR003691">
    <property type="entry name" value="FluC"/>
</dbReference>
<proteinExistence type="inferred from homology"/>
<evidence type="ECO:0000313" key="11">
    <source>
        <dbReference type="EMBL" id="RHW42225.1"/>
    </source>
</evidence>
<comment type="caution">
    <text evidence="11">The sequence shown here is derived from an EMBL/GenBank/DDBJ whole genome shotgun (WGS) entry which is preliminary data.</text>
</comment>
<dbReference type="EMBL" id="QWEG01000003">
    <property type="protein sequence ID" value="RHW42225.1"/>
    <property type="molecule type" value="Genomic_DNA"/>
</dbReference>
<feature type="transmembrane region" description="Helical" evidence="10">
    <location>
        <begin position="29"/>
        <end position="49"/>
    </location>
</feature>
<dbReference type="GO" id="GO:0062054">
    <property type="term" value="F:fluoride channel activity"/>
    <property type="evidence" value="ECO:0007669"/>
    <property type="project" value="UniProtKB-UniRule"/>
</dbReference>
<keyword evidence="3 10" id="KW-0812">Transmembrane</keyword>
<organism evidence="11 12">
    <name type="scientific">Neobacillus notoginsengisoli</name>
    <dbReference type="NCBI Taxonomy" id="1578198"/>
    <lineage>
        <taxon>Bacteria</taxon>
        <taxon>Bacillati</taxon>
        <taxon>Bacillota</taxon>
        <taxon>Bacilli</taxon>
        <taxon>Bacillales</taxon>
        <taxon>Bacillaceae</taxon>
        <taxon>Neobacillus</taxon>
    </lineage>
</organism>
<evidence type="ECO:0000256" key="6">
    <source>
        <dbReference type="ARBA" id="ARBA00023303"/>
    </source>
</evidence>
<comment type="activity regulation">
    <text evidence="10">Na(+) is not transported, but it plays an essential structural role and its presence is essential for fluoride channel function.</text>
</comment>
<keyword evidence="12" id="KW-1185">Reference proteome</keyword>
<keyword evidence="5 10" id="KW-0472">Membrane</keyword>
<evidence type="ECO:0000256" key="2">
    <source>
        <dbReference type="ARBA" id="ARBA00022475"/>
    </source>
</evidence>
<feature type="binding site" evidence="10">
    <location>
        <position position="75"/>
    </location>
    <ligand>
        <name>Na(+)</name>
        <dbReference type="ChEBI" id="CHEBI:29101"/>
        <note>structural</note>
    </ligand>
</feature>
<dbReference type="GO" id="GO:0046872">
    <property type="term" value="F:metal ion binding"/>
    <property type="evidence" value="ECO:0007669"/>
    <property type="project" value="UniProtKB-KW"/>
</dbReference>
<comment type="similarity">
    <text evidence="7 10">Belongs to the fluoride channel Fluc/FEX (TC 1.A.43) family.</text>
</comment>
<dbReference type="GO" id="GO:0005886">
    <property type="term" value="C:plasma membrane"/>
    <property type="evidence" value="ECO:0007669"/>
    <property type="project" value="UniProtKB-SubCell"/>
</dbReference>
<protein>
    <recommendedName>
        <fullName evidence="10">Fluoride-specific ion channel FluC</fullName>
    </recommendedName>
</protein>
<feature type="transmembrane region" description="Helical" evidence="10">
    <location>
        <begin position="61"/>
        <end position="85"/>
    </location>
</feature>
<comment type="subcellular location">
    <subcellularLocation>
        <location evidence="1 10">Cell membrane</location>
        <topology evidence="1 10">Multi-pass membrane protein</topology>
    </subcellularLocation>
</comment>